<dbReference type="InterPro" id="IPR015414">
    <property type="entry name" value="TMEM64"/>
</dbReference>
<evidence type="ECO:0000256" key="2">
    <source>
        <dbReference type="ARBA" id="ARBA00022475"/>
    </source>
</evidence>
<comment type="subcellular location">
    <subcellularLocation>
        <location evidence="1">Cell membrane</location>
        <topology evidence="1">Multi-pass membrane protein</topology>
    </subcellularLocation>
</comment>
<evidence type="ECO:0000256" key="3">
    <source>
        <dbReference type="ARBA" id="ARBA00022692"/>
    </source>
</evidence>
<dbReference type="InterPro" id="IPR032816">
    <property type="entry name" value="VTT_dom"/>
</dbReference>
<evidence type="ECO:0000256" key="5">
    <source>
        <dbReference type="ARBA" id="ARBA00023136"/>
    </source>
</evidence>
<proteinExistence type="predicted"/>
<evidence type="ECO:0000313" key="9">
    <source>
        <dbReference type="EMBL" id="KAK1740026.1"/>
    </source>
</evidence>
<dbReference type="AlphaFoldDB" id="A0AAD8Y7A8"/>
<evidence type="ECO:0000256" key="7">
    <source>
        <dbReference type="SAM" id="Phobius"/>
    </source>
</evidence>
<organism evidence="9 10">
    <name type="scientific">Skeletonema marinoi</name>
    <dbReference type="NCBI Taxonomy" id="267567"/>
    <lineage>
        <taxon>Eukaryota</taxon>
        <taxon>Sar</taxon>
        <taxon>Stramenopiles</taxon>
        <taxon>Ochrophyta</taxon>
        <taxon>Bacillariophyta</taxon>
        <taxon>Coscinodiscophyceae</taxon>
        <taxon>Thalassiosirophycidae</taxon>
        <taxon>Thalassiosirales</taxon>
        <taxon>Skeletonemataceae</taxon>
        <taxon>Skeletonema</taxon>
        <taxon>Skeletonema marinoi-dohrnii complex</taxon>
    </lineage>
</organism>
<evidence type="ECO:0000256" key="6">
    <source>
        <dbReference type="SAM" id="MobiDB-lite"/>
    </source>
</evidence>
<comment type="caution">
    <text evidence="9">The sequence shown here is derived from an EMBL/GenBank/DDBJ whole genome shotgun (WGS) entry which is preliminary data.</text>
</comment>
<keyword evidence="3 7" id="KW-0812">Transmembrane</keyword>
<keyword evidence="2" id="KW-1003">Cell membrane</keyword>
<keyword evidence="10" id="KW-1185">Reference proteome</keyword>
<feature type="transmembrane region" description="Helical" evidence="7">
    <location>
        <begin position="101"/>
        <end position="120"/>
    </location>
</feature>
<reference evidence="9" key="1">
    <citation type="submission" date="2023-06" db="EMBL/GenBank/DDBJ databases">
        <title>Survivors Of The Sea: Transcriptome response of Skeletonema marinoi to long-term dormancy.</title>
        <authorList>
            <person name="Pinder M.I.M."/>
            <person name="Kourtchenko O."/>
            <person name="Robertson E.K."/>
            <person name="Larsson T."/>
            <person name="Maumus F."/>
            <person name="Osuna-Cruz C.M."/>
            <person name="Vancaester E."/>
            <person name="Stenow R."/>
            <person name="Vandepoele K."/>
            <person name="Ploug H."/>
            <person name="Bruchert V."/>
            <person name="Godhe A."/>
            <person name="Topel M."/>
        </authorList>
    </citation>
    <scope>NUCLEOTIDE SEQUENCE</scope>
    <source>
        <strain evidence="9">R05AC</strain>
    </source>
</reference>
<dbReference type="PANTHER" id="PTHR12677:SF59">
    <property type="entry name" value="GOLGI APPARATUS MEMBRANE PROTEIN TVP38-RELATED"/>
    <property type="match status" value="1"/>
</dbReference>
<dbReference type="EMBL" id="JATAAI010000016">
    <property type="protein sequence ID" value="KAK1740026.1"/>
    <property type="molecule type" value="Genomic_DNA"/>
</dbReference>
<dbReference type="GO" id="GO:0005886">
    <property type="term" value="C:plasma membrane"/>
    <property type="evidence" value="ECO:0007669"/>
    <property type="project" value="UniProtKB-SubCell"/>
</dbReference>
<dbReference type="PANTHER" id="PTHR12677">
    <property type="entry name" value="GOLGI APPARATUS MEMBRANE PROTEIN TVP38-RELATED"/>
    <property type="match status" value="1"/>
</dbReference>
<keyword evidence="4 7" id="KW-1133">Transmembrane helix</keyword>
<sequence>MARMELSLSRRDTFPKQSPLKEPLAINNHTMGDIPSPSGFMPSPPQQPSSQQRNDDDNAISSIPNIDNEDEQQSTTTTVEKTGLCHELFTYFINRSRTKKLLSFLIITSLVLVVVEYILYNNVHISTFTSNFLDWMAVYGDVAVMAYIVMMSILTLFFVPPSLFVFASGFIFQDVYGGSGIVIAWVASFIGTLIGGSLGFWRARFLSRDLVEILMRRYPILRAVDVAIVKNSLRVMMLMRLNPLIPFGVMNYIFGISGVDLATFILAMPAVMPWYLFLVCLGAVSSSMYSEGIDDNVFGVVLISTGVASGIIGLVITWRFAKKELQKDAEMDKWRVGDPKELPQVGTRSRSPTPTEMMMAALPTSSSPVVASLDDNIDDGNDEENPSCKYDPSLVIHDIQNATDDDEYNDNTIDDTIGYTNSSESKNLKEKVKQVVRKLKFNSKSSEEEPNAQAAATRISPAADTNIIFEERDLGFTDYFRTQVLGQDGYDDNGNAIQQNYRNHLDWTEIILDDFS</sequence>
<feature type="domain" description="VTT" evidence="8">
    <location>
        <begin position="159"/>
        <end position="283"/>
    </location>
</feature>
<dbReference type="Pfam" id="PF09335">
    <property type="entry name" value="VTT_dom"/>
    <property type="match status" value="1"/>
</dbReference>
<feature type="transmembrane region" description="Helical" evidence="7">
    <location>
        <begin position="244"/>
        <end position="277"/>
    </location>
</feature>
<keyword evidence="5 7" id="KW-0472">Membrane</keyword>
<feature type="transmembrane region" description="Helical" evidence="7">
    <location>
        <begin position="297"/>
        <end position="321"/>
    </location>
</feature>
<feature type="region of interest" description="Disordered" evidence="6">
    <location>
        <begin position="1"/>
        <end position="78"/>
    </location>
</feature>
<protein>
    <submittedName>
        <fullName evidence="9">TVP38/TMEM64 family membrane protein</fullName>
    </submittedName>
</protein>
<evidence type="ECO:0000256" key="4">
    <source>
        <dbReference type="ARBA" id="ARBA00022989"/>
    </source>
</evidence>
<evidence type="ECO:0000313" key="10">
    <source>
        <dbReference type="Proteomes" id="UP001224775"/>
    </source>
</evidence>
<dbReference type="Proteomes" id="UP001224775">
    <property type="component" value="Unassembled WGS sequence"/>
</dbReference>
<accession>A0AAD8Y7A8</accession>
<evidence type="ECO:0000256" key="1">
    <source>
        <dbReference type="ARBA" id="ARBA00004651"/>
    </source>
</evidence>
<gene>
    <name evidence="9" type="ORF">QTG54_008976</name>
</gene>
<feature type="transmembrane region" description="Helical" evidence="7">
    <location>
        <begin position="182"/>
        <end position="201"/>
    </location>
</feature>
<evidence type="ECO:0000259" key="8">
    <source>
        <dbReference type="Pfam" id="PF09335"/>
    </source>
</evidence>
<name>A0AAD8Y7A8_9STRA</name>